<dbReference type="Proteomes" id="UP000177811">
    <property type="component" value="Unassembled WGS sequence"/>
</dbReference>
<accession>A0A1G2KR69</accession>
<dbReference type="EMBL" id="MHQL01000051">
    <property type="protein sequence ID" value="OHA01926.1"/>
    <property type="molecule type" value="Genomic_DNA"/>
</dbReference>
<reference evidence="1 2" key="1">
    <citation type="journal article" date="2016" name="Nat. Commun.">
        <title>Thousands of microbial genomes shed light on interconnected biogeochemical processes in an aquifer system.</title>
        <authorList>
            <person name="Anantharaman K."/>
            <person name="Brown C.T."/>
            <person name="Hug L.A."/>
            <person name="Sharon I."/>
            <person name="Castelle C.J."/>
            <person name="Probst A.J."/>
            <person name="Thomas B.C."/>
            <person name="Singh A."/>
            <person name="Wilkins M.J."/>
            <person name="Karaoz U."/>
            <person name="Brodie E.L."/>
            <person name="Williams K.H."/>
            <person name="Hubbard S.S."/>
            <person name="Banfield J.F."/>
        </authorList>
    </citation>
    <scope>NUCLEOTIDE SEQUENCE [LARGE SCALE GENOMIC DNA]</scope>
</reference>
<gene>
    <name evidence="1" type="ORF">A3C16_03000</name>
</gene>
<proteinExistence type="predicted"/>
<protein>
    <submittedName>
        <fullName evidence="1">Uncharacterized protein</fullName>
    </submittedName>
</protein>
<comment type="caution">
    <text evidence="1">The sequence shown here is derived from an EMBL/GenBank/DDBJ whole genome shotgun (WGS) entry which is preliminary data.</text>
</comment>
<evidence type="ECO:0000313" key="2">
    <source>
        <dbReference type="Proteomes" id="UP000177811"/>
    </source>
</evidence>
<organism evidence="1 2">
    <name type="scientific">Candidatus Sungbacteria bacterium RIFCSPHIGHO2_02_FULL_51_29</name>
    <dbReference type="NCBI Taxonomy" id="1802273"/>
    <lineage>
        <taxon>Bacteria</taxon>
        <taxon>Candidatus Sungiibacteriota</taxon>
    </lineage>
</organism>
<name>A0A1G2KR69_9BACT</name>
<evidence type="ECO:0000313" key="1">
    <source>
        <dbReference type="EMBL" id="OHA01926.1"/>
    </source>
</evidence>
<dbReference type="AlphaFoldDB" id="A0A1G2KR69"/>
<sequence length="66" mass="7326">MVSAKQVPISALFLGEGFFSGLPINRADPSIYFLNVGPEQSLRRYFLVRVFSPGFQSIGQTLPYIS</sequence>